<dbReference type="Gramene" id="CDF34845">
    <property type="protein sequence ID" value="CDF34845"/>
    <property type="gene ID" value="CHC_T00003195001"/>
</dbReference>
<dbReference type="GeneID" id="17322406"/>
<name>R7QBK4_CHOCR</name>
<protein>
    <submittedName>
        <fullName evidence="1">Uncharacterized protein</fullName>
    </submittedName>
</protein>
<evidence type="ECO:0000313" key="1">
    <source>
        <dbReference type="EMBL" id="CDF34845.1"/>
    </source>
</evidence>
<dbReference type="AlphaFoldDB" id="R7QBK4"/>
<organism evidence="1 2">
    <name type="scientific">Chondrus crispus</name>
    <name type="common">Carrageen Irish moss</name>
    <name type="synonym">Polymorpha crispa</name>
    <dbReference type="NCBI Taxonomy" id="2769"/>
    <lineage>
        <taxon>Eukaryota</taxon>
        <taxon>Rhodophyta</taxon>
        <taxon>Florideophyceae</taxon>
        <taxon>Rhodymeniophycidae</taxon>
        <taxon>Gigartinales</taxon>
        <taxon>Gigartinaceae</taxon>
        <taxon>Chondrus</taxon>
    </lineage>
</organism>
<sequence>MPTRRNDPVFKNNSLLSVRLALCRTKSLCPASCTHVHARFLPADNIGDVVSLILKVVPFIMLESFRDRTIIPRGV</sequence>
<proteinExistence type="predicted"/>
<evidence type="ECO:0000313" key="2">
    <source>
        <dbReference type="Proteomes" id="UP000012073"/>
    </source>
</evidence>
<gene>
    <name evidence="1" type="ORF">CHC_T00003195001</name>
</gene>
<keyword evidence="2" id="KW-1185">Reference proteome</keyword>
<dbReference type="KEGG" id="ccp:CHC_T00003195001"/>
<dbReference type="RefSeq" id="XP_005714664.1">
    <property type="nucleotide sequence ID" value="XM_005714607.1"/>
</dbReference>
<dbReference type="EMBL" id="HG001707">
    <property type="protein sequence ID" value="CDF34845.1"/>
    <property type="molecule type" value="Genomic_DNA"/>
</dbReference>
<accession>R7QBK4</accession>
<dbReference type="Proteomes" id="UP000012073">
    <property type="component" value="Unassembled WGS sequence"/>
</dbReference>
<reference evidence="2" key="1">
    <citation type="journal article" date="2013" name="Proc. Natl. Acad. Sci. U.S.A.">
        <title>Genome structure and metabolic features in the red seaweed Chondrus crispus shed light on evolution of the Archaeplastida.</title>
        <authorList>
            <person name="Collen J."/>
            <person name="Porcel B."/>
            <person name="Carre W."/>
            <person name="Ball S.G."/>
            <person name="Chaparro C."/>
            <person name="Tonon T."/>
            <person name="Barbeyron T."/>
            <person name="Michel G."/>
            <person name="Noel B."/>
            <person name="Valentin K."/>
            <person name="Elias M."/>
            <person name="Artiguenave F."/>
            <person name="Arun A."/>
            <person name="Aury J.M."/>
            <person name="Barbosa-Neto J.F."/>
            <person name="Bothwell J.H."/>
            <person name="Bouget F.Y."/>
            <person name="Brillet L."/>
            <person name="Cabello-Hurtado F."/>
            <person name="Capella-Gutierrez S."/>
            <person name="Charrier B."/>
            <person name="Cladiere L."/>
            <person name="Cock J.M."/>
            <person name="Coelho S.M."/>
            <person name="Colleoni C."/>
            <person name="Czjzek M."/>
            <person name="Da Silva C."/>
            <person name="Delage L."/>
            <person name="Denoeud F."/>
            <person name="Deschamps P."/>
            <person name="Dittami S.M."/>
            <person name="Gabaldon T."/>
            <person name="Gachon C.M."/>
            <person name="Groisillier A."/>
            <person name="Herve C."/>
            <person name="Jabbari K."/>
            <person name="Katinka M."/>
            <person name="Kloareg B."/>
            <person name="Kowalczyk N."/>
            <person name="Labadie K."/>
            <person name="Leblanc C."/>
            <person name="Lopez P.J."/>
            <person name="McLachlan D.H."/>
            <person name="Meslet-Cladiere L."/>
            <person name="Moustafa A."/>
            <person name="Nehr Z."/>
            <person name="Nyvall Collen P."/>
            <person name="Panaud O."/>
            <person name="Partensky F."/>
            <person name="Poulain J."/>
            <person name="Rensing S.A."/>
            <person name="Rousvoal S."/>
            <person name="Samson G."/>
            <person name="Symeonidi A."/>
            <person name="Weissenbach J."/>
            <person name="Zambounis A."/>
            <person name="Wincker P."/>
            <person name="Boyen C."/>
        </authorList>
    </citation>
    <scope>NUCLEOTIDE SEQUENCE [LARGE SCALE GENOMIC DNA]</scope>
    <source>
        <strain evidence="2">cv. Stackhouse</strain>
    </source>
</reference>